<feature type="compositionally biased region" description="Polar residues" evidence="1">
    <location>
        <begin position="80"/>
        <end position="90"/>
    </location>
</feature>
<dbReference type="EMBL" id="BAABJR010000023">
    <property type="protein sequence ID" value="GAA5215842.1"/>
    <property type="molecule type" value="Genomic_DNA"/>
</dbReference>
<dbReference type="Proteomes" id="UP001499878">
    <property type="component" value="Unassembled WGS sequence"/>
</dbReference>
<feature type="region of interest" description="Disordered" evidence="1">
    <location>
        <begin position="69"/>
        <end position="90"/>
    </location>
</feature>
<organism evidence="3 4">
    <name type="scientific">Streptomyces thinghirensis</name>
    <dbReference type="NCBI Taxonomy" id="551547"/>
    <lineage>
        <taxon>Bacteria</taxon>
        <taxon>Bacillati</taxon>
        <taxon>Actinomycetota</taxon>
        <taxon>Actinomycetes</taxon>
        <taxon>Kitasatosporales</taxon>
        <taxon>Streptomycetaceae</taxon>
        <taxon>Streptomyces</taxon>
    </lineage>
</organism>
<evidence type="ECO:0000313" key="4">
    <source>
        <dbReference type="Proteomes" id="UP001499878"/>
    </source>
</evidence>
<comment type="caution">
    <text evidence="3">The sequence shown here is derived from an EMBL/GenBank/DDBJ whole genome shotgun (WGS) entry which is preliminary data.</text>
</comment>
<proteinExistence type="predicted"/>
<evidence type="ECO:0000313" key="3">
    <source>
        <dbReference type="EMBL" id="GAA5215842.1"/>
    </source>
</evidence>
<name>A0ABP9TBX3_9ACTN</name>
<sequence length="90" mass="9504">MVAWRRRRAEHTAGHLPGALHIELGDLPTRAADAPAGAVVHCGHGERATTAASLLERAGRTDRTVFNGGPDQYAAAHGQQLAQATEDTRS</sequence>
<dbReference type="InterPro" id="IPR001763">
    <property type="entry name" value="Rhodanese-like_dom"/>
</dbReference>
<evidence type="ECO:0000256" key="1">
    <source>
        <dbReference type="SAM" id="MobiDB-lite"/>
    </source>
</evidence>
<reference evidence="4" key="1">
    <citation type="journal article" date="2019" name="Int. J. Syst. Evol. Microbiol.">
        <title>The Global Catalogue of Microorganisms (GCM) 10K type strain sequencing project: providing services to taxonomists for standard genome sequencing and annotation.</title>
        <authorList>
            <consortium name="The Broad Institute Genomics Platform"/>
            <consortium name="The Broad Institute Genome Sequencing Center for Infectious Disease"/>
            <person name="Wu L."/>
            <person name="Ma J."/>
        </authorList>
    </citation>
    <scope>NUCLEOTIDE SEQUENCE [LARGE SCALE GENOMIC DNA]</scope>
    <source>
        <strain evidence="4">JCM 18306</strain>
    </source>
</reference>
<dbReference type="SUPFAM" id="SSF52821">
    <property type="entry name" value="Rhodanese/Cell cycle control phosphatase"/>
    <property type="match status" value="1"/>
</dbReference>
<accession>A0ABP9TBX3</accession>
<keyword evidence="4" id="KW-1185">Reference proteome</keyword>
<evidence type="ECO:0000259" key="2">
    <source>
        <dbReference type="PROSITE" id="PS50206"/>
    </source>
</evidence>
<dbReference type="Pfam" id="PF00581">
    <property type="entry name" value="Rhodanese"/>
    <property type="match status" value="1"/>
</dbReference>
<gene>
    <name evidence="3" type="ORF">GCM10023323_66490</name>
</gene>
<protein>
    <recommendedName>
        <fullName evidence="2">Rhodanese domain-containing protein</fullName>
    </recommendedName>
</protein>
<dbReference type="CDD" id="cd00158">
    <property type="entry name" value="RHOD"/>
    <property type="match status" value="1"/>
</dbReference>
<dbReference type="InterPro" id="IPR036873">
    <property type="entry name" value="Rhodanese-like_dom_sf"/>
</dbReference>
<dbReference type="Gene3D" id="3.40.250.10">
    <property type="entry name" value="Rhodanese-like domain"/>
    <property type="match status" value="1"/>
</dbReference>
<feature type="domain" description="Rhodanese" evidence="2">
    <location>
        <begin position="6"/>
        <end position="82"/>
    </location>
</feature>
<dbReference type="PROSITE" id="PS50206">
    <property type="entry name" value="RHODANESE_3"/>
    <property type="match status" value="1"/>
</dbReference>